<evidence type="ECO:0000256" key="2">
    <source>
        <dbReference type="ARBA" id="ARBA00022642"/>
    </source>
</evidence>
<comment type="similarity">
    <text evidence="1">Belongs to the isochorismatase family.</text>
</comment>
<accession>A0A316AG81</accession>
<dbReference type="RefSeq" id="WP_109772686.1">
    <property type="nucleotide sequence ID" value="NZ_QGDQ01000001.1"/>
</dbReference>
<comment type="caution">
    <text evidence="9">The sequence shown here is derived from an EMBL/GenBank/DDBJ whole genome shotgun (WGS) entry which is preliminary data.</text>
</comment>
<dbReference type="PANTHER" id="PTHR11080">
    <property type="entry name" value="PYRAZINAMIDASE/NICOTINAMIDASE"/>
    <property type="match status" value="1"/>
</dbReference>
<dbReference type="InterPro" id="IPR052347">
    <property type="entry name" value="Isochorismatase_Nicotinamidase"/>
</dbReference>
<evidence type="ECO:0000259" key="8">
    <source>
        <dbReference type="Pfam" id="PF00857"/>
    </source>
</evidence>
<dbReference type="GO" id="GO:0008936">
    <property type="term" value="F:nicotinamidase activity"/>
    <property type="evidence" value="ECO:0007669"/>
    <property type="project" value="UniProtKB-EC"/>
</dbReference>
<dbReference type="PANTHER" id="PTHR11080:SF2">
    <property type="entry name" value="LD05707P"/>
    <property type="match status" value="1"/>
</dbReference>
<evidence type="ECO:0000256" key="7">
    <source>
        <dbReference type="ARBA" id="ARBA00043224"/>
    </source>
</evidence>
<protein>
    <recommendedName>
        <fullName evidence="6">nicotinamidase</fullName>
        <ecNumber evidence="6">3.5.1.19</ecNumber>
    </recommendedName>
    <alternativeName>
        <fullName evidence="7">Nicotinamide deamidase</fullName>
    </alternativeName>
</protein>
<dbReference type="EMBL" id="QGDQ01000001">
    <property type="protein sequence ID" value="PWJ56268.1"/>
    <property type="molecule type" value="Genomic_DNA"/>
</dbReference>
<dbReference type="EC" id="3.5.1.19" evidence="6"/>
<proteinExistence type="inferred from homology"/>
<dbReference type="Pfam" id="PF00857">
    <property type="entry name" value="Isochorismatase"/>
    <property type="match status" value="1"/>
</dbReference>
<dbReference type="InterPro" id="IPR036380">
    <property type="entry name" value="Isochorismatase-like_sf"/>
</dbReference>
<dbReference type="SUPFAM" id="SSF52499">
    <property type="entry name" value="Isochorismatase-like hydrolases"/>
    <property type="match status" value="1"/>
</dbReference>
<reference evidence="9 10" key="1">
    <citation type="submission" date="2018-03" db="EMBL/GenBank/DDBJ databases">
        <title>Genomic Encyclopedia of Archaeal and Bacterial Type Strains, Phase II (KMG-II): from individual species to whole genera.</title>
        <authorList>
            <person name="Goeker M."/>
        </authorList>
    </citation>
    <scope>NUCLEOTIDE SEQUENCE [LARGE SCALE GENOMIC DNA]</scope>
    <source>
        <strain evidence="9 10">DSM 44889</strain>
    </source>
</reference>
<dbReference type="GO" id="GO:0046872">
    <property type="term" value="F:metal ion binding"/>
    <property type="evidence" value="ECO:0007669"/>
    <property type="project" value="UniProtKB-KW"/>
</dbReference>
<dbReference type="InterPro" id="IPR000868">
    <property type="entry name" value="Isochorismatase-like_dom"/>
</dbReference>
<dbReference type="AlphaFoldDB" id="A0A316AG81"/>
<evidence type="ECO:0000256" key="3">
    <source>
        <dbReference type="ARBA" id="ARBA00022723"/>
    </source>
</evidence>
<dbReference type="Proteomes" id="UP000245469">
    <property type="component" value="Unassembled WGS sequence"/>
</dbReference>
<comment type="pathway">
    <text evidence="5">Cofactor biosynthesis; nicotinate biosynthesis; nicotinate from nicotinamide: step 1/1.</text>
</comment>
<evidence type="ECO:0000313" key="10">
    <source>
        <dbReference type="Proteomes" id="UP000245469"/>
    </source>
</evidence>
<feature type="domain" description="Isochorismatase-like" evidence="8">
    <location>
        <begin position="15"/>
        <end position="202"/>
    </location>
</feature>
<keyword evidence="3" id="KW-0479">Metal-binding</keyword>
<evidence type="ECO:0000256" key="6">
    <source>
        <dbReference type="ARBA" id="ARBA00039017"/>
    </source>
</evidence>
<name>A0A316AG81_9ACTN</name>
<evidence type="ECO:0000256" key="4">
    <source>
        <dbReference type="ARBA" id="ARBA00022801"/>
    </source>
</evidence>
<evidence type="ECO:0000313" key="9">
    <source>
        <dbReference type="EMBL" id="PWJ56268.1"/>
    </source>
</evidence>
<dbReference type="Gene3D" id="3.40.50.850">
    <property type="entry name" value="Isochorismatase-like"/>
    <property type="match status" value="1"/>
</dbReference>
<keyword evidence="2" id="KW-0662">Pyridine nucleotide biosynthesis</keyword>
<keyword evidence="4" id="KW-0378">Hydrolase</keyword>
<dbReference type="OrthoDB" id="9791276at2"/>
<dbReference type="GO" id="GO:0019363">
    <property type="term" value="P:pyridine nucleotide biosynthetic process"/>
    <property type="evidence" value="ECO:0007669"/>
    <property type="project" value="UniProtKB-KW"/>
</dbReference>
<gene>
    <name evidence="9" type="ORF">BXY45_101244</name>
</gene>
<keyword evidence="10" id="KW-1185">Reference proteome</keyword>
<sequence length="203" mass="20864">MTAADGERFAYGPGTALVVVDVQVDFADPGGSLYVSGGEDVVPLVNAEVEAAAAAGSPVVFTQDWHPEHTPHFAVDGGIWPVHCVAGTPGAELHPALVVPEGAPRVRKGTGAEDGYSGFSELDLASGRREATVLGDLLDSHGVRRIVVVGLAGDYCVKATALDGAARGLAVQVPLELTRFVQLADGDDERAIAEMRSAGVAVL</sequence>
<evidence type="ECO:0000256" key="1">
    <source>
        <dbReference type="ARBA" id="ARBA00006336"/>
    </source>
</evidence>
<evidence type="ECO:0000256" key="5">
    <source>
        <dbReference type="ARBA" id="ARBA00037900"/>
    </source>
</evidence>
<organism evidence="9 10">
    <name type="scientific">Quadrisphaera granulorum</name>
    <dbReference type="NCBI Taxonomy" id="317664"/>
    <lineage>
        <taxon>Bacteria</taxon>
        <taxon>Bacillati</taxon>
        <taxon>Actinomycetota</taxon>
        <taxon>Actinomycetes</taxon>
        <taxon>Kineosporiales</taxon>
        <taxon>Kineosporiaceae</taxon>
        <taxon>Quadrisphaera</taxon>
    </lineage>
</organism>